<keyword evidence="13" id="KW-1185">Reference proteome</keyword>
<evidence type="ECO:0000256" key="1">
    <source>
        <dbReference type="ARBA" id="ARBA00006530"/>
    </source>
</evidence>
<dbReference type="NCBIfam" id="TIGR02470">
    <property type="entry name" value="sucr_synth"/>
    <property type="match status" value="1"/>
</dbReference>
<dbReference type="Pfam" id="PF00534">
    <property type="entry name" value="Glycos_transf_1"/>
    <property type="match status" value="1"/>
</dbReference>
<evidence type="ECO:0000256" key="3">
    <source>
        <dbReference type="ARBA" id="ARBA00020955"/>
    </source>
</evidence>
<dbReference type="InterPro" id="IPR012820">
    <property type="entry name" value="Sucrose_synthase_pln/cyn"/>
</dbReference>
<evidence type="ECO:0000256" key="2">
    <source>
        <dbReference type="ARBA" id="ARBA00012540"/>
    </source>
</evidence>
<evidence type="ECO:0000259" key="8">
    <source>
        <dbReference type="Pfam" id="PF00534"/>
    </source>
</evidence>
<dbReference type="InterPro" id="IPR056735">
    <property type="entry name" value="SUS_N"/>
</dbReference>
<evidence type="ECO:0000256" key="7">
    <source>
        <dbReference type="NCBIfam" id="TIGR02470"/>
    </source>
</evidence>
<dbReference type="Gene3D" id="3.10.450.330">
    <property type="match status" value="1"/>
</dbReference>
<dbReference type="Gene3D" id="3.40.50.2000">
    <property type="entry name" value="Glycogen Phosphorylase B"/>
    <property type="match status" value="2"/>
</dbReference>
<organism evidence="12 13">
    <name type="scientific">Thiohalorhabdus methylotrophus</name>
    <dbReference type="NCBI Taxonomy" id="3242694"/>
    <lineage>
        <taxon>Bacteria</taxon>
        <taxon>Pseudomonadati</taxon>
        <taxon>Pseudomonadota</taxon>
        <taxon>Gammaproteobacteria</taxon>
        <taxon>Thiohalorhabdales</taxon>
        <taxon>Thiohalorhabdaceae</taxon>
        <taxon>Thiohalorhabdus</taxon>
    </lineage>
</organism>
<dbReference type="EMBL" id="JBGUAW010000010">
    <property type="protein sequence ID" value="MFA9462012.1"/>
    <property type="molecule type" value="Genomic_DNA"/>
</dbReference>
<dbReference type="Gene3D" id="1.20.120.1230">
    <property type="match status" value="1"/>
</dbReference>
<sequence>MDSRVRNGIPVGALPQYLHEQREDVYLLLRHYLSLERSFLLHSDLWDELAQFAASTSPGMEKSPLARIIAVAQEAVLEAPWICLSIRPAIATWEYLRFHVEEVEFEVISVSEFLKFKERQVTRRDPEEDWCLEVDLAPFSREFPKLQETRSIGRGVEFLNRRLSSQLFQDLDGGDQSLLRFLRLHQYRGQQLMLNGGIQTVDELRAALRSAEQRLAREDQSAGWAQVEHYLWDLGFEPGWGRDVARIRDTLHLLSDILEAPEPATLERFLGRIPMIFNLAVISPHGFFGQSNVLGKPDTGGQVVYILDQVRALESEMRQRIWEQGLDIEPKIRILTRLIPEAEGTTCDQHREHVLSTKYTHILRVPFRTEQGEVVPHWVSRFEVWPYLERFTVEAEKELLAELGGRPDLIIGNYSDGNLVATLLAQRLHVTQCNIAHALEKPKHLYSDLFWRENEGEYHFSAQFTADLIGMNAADFIITSTYQEIAGDGESMGQYESYESFTMPGLYRVLNGIDIYDPKFNIVSPGADSEVYFPYTNRDHRLTGLHEEIRELVYGGERADARGSFVDPEKPVLFTLARLDRIKNITGLVEWFGSSPRLRGAANLLVIAGHVDTARSVNWEERAQIEQMHQLMDTHDLDGEVRWLGTHLDKNLAGELYRYIADNGGAFVQPALFEAFGLTVIEAMTSGLPTFATAYGGPLEIIQHGHSGFHINPNHGQQSADIMADFLEQCVAEPGYWTQVSEAAMARVKARYTWELYAERMMTLSRIYGFWKYVTNLERDETRRYLEMFYGLQFRPLARHVGEARAEEE</sequence>
<dbReference type="Proteomes" id="UP001575181">
    <property type="component" value="Unassembled WGS sequence"/>
</dbReference>
<evidence type="ECO:0000256" key="5">
    <source>
        <dbReference type="ARBA" id="ARBA00022679"/>
    </source>
</evidence>
<evidence type="ECO:0000259" key="11">
    <source>
        <dbReference type="Pfam" id="PF24862"/>
    </source>
</evidence>
<gene>
    <name evidence="12" type="ORF">ACERLL_14400</name>
</gene>
<dbReference type="Pfam" id="PF00862">
    <property type="entry name" value="GT-B_Sucrose_synth"/>
    <property type="match status" value="1"/>
</dbReference>
<accession>A0ABV4TXG4</accession>
<reference evidence="12 13" key="1">
    <citation type="submission" date="2024-08" db="EMBL/GenBank/DDBJ databases">
        <title>Whole-genome sequencing of halo(alkali)philic microorganisms from hypersaline lakes.</title>
        <authorList>
            <person name="Sorokin D.Y."/>
            <person name="Merkel A.Y."/>
            <person name="Messina E."/>
            <person name="Yakimov M."/>
        </authorList>
    </citation>
    <scope>NUCLEOTIDE SEQUENCE [LARGE SCALE GENOMIC DNA]</scope>
    <source>
        <strain evidence="12 13">Cl-TMA</strain>
    </source>
</reference>
<dbReference type="PANTHER" id="PTHR45839:SF7">
    <property type="entry name" value="SUCROSE SYNTHASE 1"/>
    <property type="match status" value="1"/>
</dbReference>
<dbReference type="SUPFAM" id="SSF53756">
    <property type="entry name" value="UDP-Glycosyltransferase/glycogen phosphorylase"/>
    <property type="match status" value="1"/>
</dbReference>
<dbReference type="Pfam" id="PF24861">
    <property type="entry name" value="SUS_N"/>
    <property type="match status" value="1"/>
</dbReference>
<evidence type="ECO:0000259" key="9">
    <source>
        <dbReference type="Pfam" id="PF00862"/>
    </source>
</evidence>
<keyword evidence="5 12" id="KW-0808">Transferase</keyword>
<evidence type="ECO:0000259" key="10">
    <source>
        <dbReference type="Pfam" id="PF24861"/>
    </source>
</evidence>
<evidence type="ECO:0000256" key="6">
    <source>
        <dbReference type="ARBA" id="ARBA00049030"/>
    </source>
</evidence>
<feature type="domain" description="Sucrose synthase first GT-B" evidence="9">
    <location>
        <begin position="265"/>
        <end position="554"/>
    </location>
</feature>
<evidence type="ECO:0000313" key="12">
    <source>
        <dbReference type="EMBL" id="MFA9462012.1"/>
    </source>
</evidence>
<feature type="domain" description="Sucrose synthase EPBD" evidence="11">
    <location>
        <begin position="154"/>
        <end position="242"/>
    </location>
</feature>
<comment type="similarity">
    <text evidence="1">Belongs to the glycosyltransferase 1 family.</text>
</comment>
<dbReference type="InterPro" id="IPR056736">
    <property type="entry name" value="SUS_EPBD"/>
</dbReference>
<feature type="domain" description="Sucrose synthase N-terminal" evidence="10">
    <location>
        <begin position="13"/>
        <end position="118"/>
    </location>
</feature>
<dbReference type="GO" id="GO:0016157">
    <property type="term" value="F:sucrose synthase activity"/>
    <property type="evidence" value="ECO:0007669"/>
    <property type="project" value="UniProtKB-EC"/>
</dbReference>
<dbReference type="InterPro" id="IPR000368">
    <property type="entry name" value="Sucrose_synth_GT-B1"/>
</dbReference>
<evidence type="ECO:0000256" key="4">
    <source>
        <dbReference type="ARBA" id="ARBA00022676"/>
    </source>
</evidence>
<dbReference type="PANTHER" id="PTHR45839">
    <property type="match status" value="1"/>
</dbReference>
<comment type="caution">
    <text evidence="12">The sequence shown here is derived from an EMBL/GenBank/DDBJ whole genome shotgun (WGS) entry which is preliminary data.</text>
</comment>
<protein>
    <recommendedName>
        <fullName evidence="3 7">Sucrose synthase</fullName>
        <ecNumber evidence="2 7">2.4.1.13</ecNumber>
    </recommendedName>
</protein>
<dbReference type="Pfam" id="PF24862">
    <property type="entry name" value="SUS_EPBD"/>
    <property type="match status" value="1"/>
</dbReference>
<name>A0ABV4TXG4_9GAMM</name>
<dbReference type="RefSeq" id="WP_373656891.1">
    <property type="nucleotide sequence ID" value="NZ_JBGUAW010000010.1"/>
</dbReference>
<keyword evidence="4 12" id="KW-0328">Glycosyltransferase</keyword>
<dbReference type="EC" id="2.4.1.13" evidence="2 7"/>
<feature type="domain" description="Glycosyl transferase family 1" evidence="8">
    <location>
        <begin position="565"/>
        <end position="729"/>
    </location>
</feature>
<dbReference type="InterPro" id="IPR001296">
    <property type="entry name" value="Glyco_trans_1"/>
</dbReference>
<evidence type="ECO:0000313" key="13">
    <source>
        <dbReference type="Proteomes" id="UP001575181"/>
    </source>
</evidence>
<proteinExistence type="inferred from homology"/>
<comment type="catalytic activity">
    <reaction evidence="6">
        <text>an NDP-alpha-D-glucose + D-fructose = a ribonucleoside 5'-diphosphate + sucrose + H(+)</text>
        <dbReference type="Rhea" id="RHEA:16241"/>
        <dbReference type="ChEBI" id="CHEBI:15378"/>
        <dbReference type="ChEBI" id="CHEBI:17992"/>
        <dbReference type="ChEBI" id="CHEBI:37721"/>
        <dbReference type="ChEBI" id="CHEBI:57930"/>
        <dbReference type="ChEBI" id="CHEBI:76533"/>
        <dbReference type="EC" id="2.4.1.13"/>
    </reaction>
</comment>